<dbReference type="Proteomes" id="UP000242752">
    <property type="component" value="Unassembled WGS sequence"/>
</dbReference>
<evidence type="ECO:0000259" key="9">
    <source>
        <dbReference type="Pfam" id="PF01551"/>
    </source>
</evidence>
<feature type="transmembrane region" description="Helical" evidence="8">
    <location>
        <begin position="499"/>
        <end position="521"/>
    </location>
</feature>
<dbReference type="EMBL" id="PPRF01000039">
    <property type="protein sequence ID" value="PNZ27382.1"/>
    <property type="molecule type" value="Genomic_DNA"/>
</dbReference>
<dbReference type="InterPro" id="IPR016047">
    <property type="entry name" value="M23ase_b-sheet_dom"/>
</dbReference>
<evidence type="ECO:0000256" key="2">
    <source>
        <dbReference type="ARBA" id="ARBA00001947"/>
    </source>
</evidence>
<dbReference type="InterPro" id="IPR011055">
    <property type="entry name" value="Dup_hybrid_motif"/>
</dbReference>
<feature type="domain" description="M23ase beta-sheet core" evidence="9">
    <location>
        <begin position="1182"/>
        <end position="1275"/>
    </location>
</feature>
<dbReference type="GO" id="GO:0006508">
    <property type="term" value="P:proteolysis"/>
    <property type="evidence" value="ECO:0007669"/>
    <property type="project" value="UniProtKB-KW"/>
</dbReference>
<dbReference type="Pfam" id="PF01551">
    <property type="entry name" value="Peptidase_M23"/>
    <property type="match status" value="1"/>
</dbReference>
<dbReference type="GO" id="GO:0008237">
    <property type="term" value="F:metallopeptidase activity"/>
    <property type="evidence" value="ECO:0007669"/>
    <property type="project" value="UniProtKB-KW"/>
</dbReference>
<keyword evidence="12" id="KW-1185">Reference proteome</keyword>
<comment type="similarity">
    <text evidence="3">Belongs to the peptidase M23B family.</text>
</comment>
<evidence type="ECO:0000256" key="7">
    <source>
        <dbReference type="SAM" id="Coils"/>
    </source>
</evidence>
<evidence type="ECO:0000256" key="3">
    <source>
        <dbReference type="ARBA" id="ARBA00006646"/>
    </source>
</evidence>
<keyword evidence="8" id="KW-0812">Transmembrane</keyword>
<dbReference type="PANTHER" id="PTHR37813:SF1">
    <property type="entry name" value="FELS-2 PROPHAGE PROTEIN"/>
    <property type="match status" value="1"/>
</dbReference>
<dbReference type="Pfam" id="PF10145">
    <property type="entry name" value="PhageMin_Tail"/>
    <property type="match status" value="1"/>
</dbReference>
<organism evidence="11 12">
    <name type="scientific">Staphylococcus rostri</name>
    <dbReference type="NCBI Taxonomy" id="522262"/>
    <lineage>
        <taxon>Bacteria</taxon>
        <taxon>Bacillati</taxon>
        <taxon>Bacillota</taxon>
        <taxon>Bacilli</taxon>
        <taxon>Bacillales</taxon>
        <taxon>Staphylococcaceae</taxon>
        <taxon>Staphylococcus</taxon>
    </lineage>
</organism>
<evidence type="ECO:0000256" key="4">
    <source>
        <dbReference type="ARBA" id="ARBA00012322"/>
    </source>
</evidence>
<reference evidence="11 12" key="1">
    <citation type="submission" date="2017-08" db="EMBL/GenBank/DDBJ databases">
        <title>Draft genome sequences of 64 type strains of genus Staph aureus.</title>
        <authorList>
            <person name="Cole K."/>
            <person name="Golubchik T."/>
            <person name="Russell J."/>
            <person name="Foster D."/>
            <person name="Llewelyn M."/>
            <person name="Wilson D."/>
            <person name="Crook D."/>
            <person name="Paul J."/>
        </authorList>
    </citation>
    <scope>NUCLEOTIDE SEQUENCE [LARGE SCALE GENOMIC DNA]</scope>
    <source>
        <strain evidence="11 12">DSM 21968</strain>
    </source>
</reference>
<keyword evidence="6" id="KW-0378">Hydrolase</keyword>
<dbReference type="SUPFAM" id="SSF57997">
    <property type="entry name" value="Tropomyosin"/>
    <property type="match status" value="1"/>
</dbReference>
<keyword evidence="6" id="KW-0482">Metalloprotease</keyword>
<dbReference type="CDD" id="cd12797">
    <property type="entry name" value="M23_peptidase"/>
    <property type="match status" value="1"/>
</dbReference>
<comment type="catalytic activity">
    <reaction evidence="1">
        <text>Hydrolysis of the -Gly-|-Gly- bond in the pentaglycine inter-peptide link joining staphylococcal cell wall peptidoglycans.</text>
        <dbReference type="EC" id="3.4.24.75"/>
    </reaction>
</comment>
<sequence length="1420" mass="153916">MANPIGNMVIRVDLDGSGFNKGIAGLNRQMRMVSREMSASLSKFGRYDQSLEKSKVKVEGLTKRQQVQAQKVKELKQQYDQLSKETGENSAKTQAAAAKYNEAYATLNKYERELEEATEEMKKTEQQQRVLSTSVGKVGQKFSEWGPKLQEIGQKMQSVGRSMSTYITAPVVAGFGAAVKKSIDFDDSMRKVKATSGATGQEFQQLRDKALEMGAKTKFSASQSAEALNYMALAGWDSKEMMSGIDGVMQLAAASGEDLGQVSDIVTDSLTAFGLSAKDSSHFADVLAQTSSKANTDVRGMGDAFKYAAPVAGALGYTVEDTSIAIGLMSNAGIKGEKAGTALRTMFTNLSSPTKAMKDRMDELGISITDSNGKMLPMRDVMDQLRGSFKNLSKDQQASAAATIFGKEAMSGALAIINASDEDYKKLTKSIDNSTGASKRMSDEMEGGIGGSIRQMKSAIESLAISIGDIMAPYIKKLAEWVANAAKQLNEMPKGTQKVVVGLGVVAAAIGPVLVVLGTMVKTIGGSVKVLGSMFKGLAKMTLLTRGANGQIKLFTVSQKVWNGVVKTGKTIADLYRTAVTKLATSQSISTLKTKLAATATKVWTATTKAAALASKGLGLALRFMTGPVGIVITAVGLLVAGVIHLWKTNEGFRNGVIRIWESIKNGISTVVEFIRNFAVNSWNNLKTAGIVIFTLLKTGLTGIFNALKTYFITILTVYKTVFAVTFNAIKAIVTSIIGFIVNFIKNAWNGVKNATVFIFNSLKFFLTQVWNAIKSSIITIVSILYNSVKNIWSSLSRFTKNIFSNLRSFLVNLWSRLKDAVIYSARLLWDGVRKTWNFLLSGTRSIFNRVKSNIVNIWNSIKRSVTGIASSLWNAVRNTFNNMSNGLKSIINRIKDHINGMVNSVKSGLNKLIDGVNWVAGKIGMTKIPRLHTGTTHTTTHNLVTNGKINRDTFATVGDKGRGNGPGGFRHEMIRYPNGKMALTPNRDTTAFLPKGSSVYNGAQTHAMLSQAGRLPRFASGTMLDLLSDKKRPKVHRHGDNVHGDVIAPKAGGGSKQALLGQAAQVGKVYVNRALSAIAKGTDWLSNSIGEVLDWIDKPGELLNKILDAFGVNFDFLKGAEIPYNMMTAIFKKLKTATVKLLTKWLEDSGGGEGGWVDITKGVNFPFSPYGRAPGYPFPYPHKGVDLNYVYDRLYSTHAGTATGSMGYNGGFGNHMRIRSGIYEIIYGHMSKLNWTGSKKVRPGSFLGISGNTGMSSGPHLHYEMRKNGRAIDPMPFLRSKVKHRAPEYATGGLVYDGLYRLGEQGYPEWVIPTDPARASDAAKLIALASKDISKNKRPKNLSTSGINGADSNSSLESKLDVMIGLLIKLVGSNEDIASKDYKPIIDSFGLADFINSTMDTRERQEARKNRFKPGGALI</sequence>
<evidence type="ECO:0000256" key="1">
    <source>
        <dbReference type="ARBA" id="ARBA00001667"/>
    </source>
</evidence>
<keyword evidence="7" id="KW-0175">Coiled coil</keyword>
<dbReference type="SUPFAM" id="SSF51261">
    <property type="entry name" value="Duplicated hybrid motif"/>
    <property type="match status" value="1"/>
</dbReference>
<dbReference type="OrthoDB" id="28713at2"/>
<feature type="domain" description="Phage tail tape measure protein" evidence="10">
    <location>
        <begin position="207"/>
        <end position="406"/>
    </location>
</feature>
<evidence type="ECO:0000313" key="11">
    <source>
        <dbReference type="EMBL" id="PNZ27382.1"/>
    </source>
</evidence>
<name>A0A2K3YP74_9STAP</name>
<feature type="transmembrane region" description="Helical" evidence="8">
    <location>
        <begin position="765"/>
        <end position="789"/>
    </location>
</feature>
<keyword evidence="8" id="KW-0472">Membrane</keyword>
<accession>A0A2K3YP74</accession>
<feature type="transmembrane region" description="Helical" evidence="8">
    <location>
        <begin position="721"/>
        <end position="745"/>
    </location>
</feature>
<feature type="transmembrane region" description="Helical" evidence="8">
    <location>
        <begin position="689"/>
        <end position="709"/>
    </location>
</feature>
<protein>
    <recommendedName>
        <fullName evidence="4">lysostaphin</fullName>
        <ecNumber evidence="4">3.4.24.75</ecNumber>
    </recommendedName>
</protein>
<dbReference type="PANTHER" id="PTHR37813">
    <property type="entry name" value="FELS-2 PROPHAGE PROTEIN"/>
    <property type="match status" value="1"/>
</dbReference>
<evidence type="ECO:0000256" key="8">
    <source>
        <dbReference type="SAM" id="Phobius"/>
    </source>
</evidence>
<dbReference type="Gene3D" id="1.20.120.20">
    <property type="entry name" value="Apolipoprotein"/>
    <property type="match status" value="2"/>
</dbReference>
<dbReference type="NCBIfam" id="TIGR01760">
    <property type="entry name" value="tape_meas_TP901"/>
    <property type="match status" value="1"/>
</dbReference>
<comment type="cofactor">
    <cofactor evidence="2">
        <name>Zn(2+)</name>
        <dbReference type="ChEBI" id="CHEBI:29105"/>
    </cofactor>
</comment>
<evidence type="ECO:0000313" key="12">
    <source>
        <dbReference type="Proteomes" id="UP000242752"/>
    </source>
</evidence>
<evidence type="ECO:0000256" key="5">
    <source>
        <dbReference type="ARBA" id="ARBA00022612"/>
    </source>
</evidence>
<keyword evidence="8" id="KW-1133">Transmembrane helix</keyword>
<keyword evidence="5" id="KW-1188">Viral release from host cell</keyword>
<feature type="coiled-coil region" evidence="7">
    <location>
        <begin position="58"/>
        <end position="134"/>
    </location>
</feature>
<proteinExistence type="inferred from homology"/>
<evidence type="ECO:0000256" key="6">
    <source>
        <dbReference type="ARBA" id="ARBA00023049"/>
    </source>
</evidence>
<evidence type="ECO:0000259" key="10">
    <source>
        <dbReference type="Pfam" id="PF10145"/>
    </source>
</evidence>
<dbReference type="Gene3D" id="2.70.70.10">
    <property type="entry name" value="Glucose Permease (Domain IIA)"/>
    <property type="match status" value="1"/>
</dbReference>
<feature type="transmembrane region" description="Helical" evidence="8">
    <location>
        <begin position="624"/>
        <end position="647"/>
    </location>
</feature>
<dbReference type="RefSeq" id="WP_103358215.1">
    <property type="nucleotide sequence ID" value="NZ_PPRF01000039.1"/>
</dbReference>
<dbReference type="EC" id="3.4.24.75" evidence="4"/>
<keyword evidence="6" id="KW-0645">Protease</keyword>
<gene>
    <name evidence="11" type="ORF">CD122_06655</name>
</gene>
<dbReference type="InterPro" id="IPR010090">
    <property type="entry name" value="Phage_tape_meas"/>
</dbReference>
<comment type="caution">
    <text evidence="11">The sequence shown here is derived from an EMBL/GenBank/DDBJ whole genome shotgun (WGS) entry which is preliminary data.</text>
</comment>